<dbReference type="EMBL" id="WESC01000006">
    <property type="protein sequence ID" value="KAB7740396.1"/>
    <property type="molecule type" value="Genomic_DNA"/>
</dbReference>
<sequence>MLVDADYVGFSVDTHPYSLIMISLLLSAFMGDTSSPSTKGGSAGYGRSEEQVERGRNGLGTVRIENAGGVRTITLARVEKRNALDGGMLEGLTAAFRQTPPEEERVTVIRAEGSVFCSGLDLRVRDAGTLGAVSIETMLHAIETYPLPVVAVVQGDAIAGGNELALHCDFVIASTDARFGMSLAKIGLAPTWFLAKKILEVAGPVGAREMLLLGDLLTSRRMHELGLIARIAPAAGLEEEASKIVSRLAANAPLSLRAMKAVLVRAMTFRDGVPHDDIDRLVRAAGDSADAREGIAALLERRTAVFKGQ</sequence>
<dbReference type="PROSITE" id="PS00166">
    <property type="entry name" value="ENOYL_COA_HYDRATASE"/>
    <property type="match status" value="1"/>
</dbReference>
<comment type="caution">
    <text evidence="4">The sequence shown here is derived from an EMBL/GenBank/DDBJ whole genome shotgun (WGS) entry which is preliminary data.</text>
</comment>
<dbReference type="InterPro" id="IPR001753">
    <property type="entry name" value="Enoyl-CoA_hydra/iso"/>
</dbReference>
<dbReference type="Pfam" id="PF00378">
    <property type="entry name" value="ECH_1"/>
    <property type="match status" value="1"/>
</dbReference>
<dbReference type="CDD" id="cd06558">
    <property type="entry name" value="crotonase-like"/>
    <property type="match status" value="1"/>
</dbReference>
<dbReference type="Proteomes" id="UP000468901">
    <property type="component" value="Unassembled WGS sequence"/>
</dbReference>
<feature type="region of interest" description="Disordered" evidence="3">
    <location>
        <begin position="35"/>
        <end position="55"/>
    </location>
</feature>
<dbReference type="PANTHER" id="PTHR42964">
    <property type="entry name" value="ENOYL-COA HYDRATASE"/>
    <property type="match status" value="1"/>
</dbReference>
<accession>A0A6N6VNJ8</accession>
<organism evidence="4 5">
    <name type="scientific">Parvibaculum sedimenti</name>
    <dbReference type="NCBI Taxonomy" id="2608632"/>
    <lineage>
        <taxon>Bacteria</taxon>
        <taxon>Pseudomonadati</taxon>
        <taxon>Pseudomonadota</taxon>
        <taxon>Alphaproteobacteria</taxon>
        <taxon>Hyphomicrobiales</taxon>
        <taxon>Parvibaculaceae</taxon>
        <taxon>Parvibaculum</taxon>
    </lineage>
</organism>
<dbReference type="GO" id="GO:0003824">
    <property type="term" value="F:catalytic activity"/>
    <property type="evidence" value="ECO:0007669"/>
    <property type="project" value="InterPro"/>
</dbReference>
<dbReference type="AlphaFoldDB" id="A0A6N6VNJ8"/>
<protein>
    <recommendedName>
        <fullName evidence="6">Enoyl-CoA hydratase/isomerase family protein</fullName>
    </recommendedName>
</protein>
<dbReference type="Gene3D" id="1.10.12.10">
    <property type="entry name" value="Lyase 2-enoyl-coa Hydratase, Chain A, domain 2"/>
    <property type="match status" value="1"/>
</dbReference>
<keyword evidence="5" id="KW-1185">Reference proteome</keyword>
<dbReference type="InterPro" id="IPR018376">
    <property type="entry name" value="Enoyl-CoA_hyd/isom_CS"/>
</dbReference>
<dbReference type="InterPro" id="IPR029045">
    <property type="entry name" value="ClpP/crotonase-like_dom_sf"/>
</dbReference>
<proteinExistence type="inferred from homology"/>
<dbReference type="PANTHER" id="PTHR42964:SF1">
    <property type="entry name" value="POLYKETIDE BIOSYNTHESIS ENOYL-COA HYDRATASE PKSH-RELATED"/>
    <property type="match status" value="1"/>
</dbReference>
<evidence type="ECO:0000256" key="3">
    <source>
        <dbReference type="SAM" id="MobiDB-lite"/>
    </source>
</evidence>
<dbReference type="RefSeq" id="WP_152215761.1">
    <property type="nucleotide sequence ID" value="NZ_WESC01000006.1"/>
</dbReference>
<dbReference type="InterPro" id="IPR051683">
    <property type="entry name" value="Enoyl-CoA_Hydratase/Isomerase"/>
</dbReference>
<evidence type="ECO:0000313" key="4">
    <source>
        <dbReference type="EMBL" id="KAB7740396.1"/>
    </source>
</evidence>
<name>A0A6N6VNJ8_9HYPH</name>
<reference evidence="4 5" key="1">
    <citation type="submission" date="2019-09" db="EMBL/GenBank/DDBJ databases">
        <title>Parvibaculum sedimenti sp. nov., isolated from sediment.</title>
        <authorList>
            <person name="Wang Y."/>
        </authorList>
    </citation>
    <scope>NUCLEOTIDE SEQUENCE [LARGE SCALE GENOMIC DNA]</scope>
    <source>
        <strain evidence="4 5">HXT-9</strain>
    </source>
</reference>
<dbReference type="SUPFAM" id="SSF52096">
    <property type="entry name" value="ClpP/crotonase"/>
    <property type="match status" value="1"/>
</dbReference>
<comment type="similarity">
    <text evidence="1 2">Belongs to the enoyl-CoA hydratase/isomerase family.</text>
</comment>
<evidence type="ECO:0000256" key="1">
    <source>
        <dbReference type="ARBA" id="ARBA00005254"/>
    </source>
</evidence>
<dbReference type="GO" id="GO:0008300">
    <property type="term" value="P:isoprenoid catabolic process"/>
    <property type="evidence" value="ECO:0007669"/>
    <property type="project" value="TreeGrafter"/>
</dbReference>
<gene>
    <name evidence="4" type="ORF">F2P47_07660</name>
</gene>
<evidence type="ECO:0008006" key="6">
    <source>
        <dbReference type="Google" id="ProtNLM"/>
    </source>
</evidence>
<dbReference type="InterPro" id="IPR014748">
    <property type="entry name" value="Enoyl-CoA_hydra_C"/>
</dbReference>
<dbReference type="Gene3D" id="3.90.226.10">
    <property type="entry name" value="2-enoyl-CoA Hydratase, Chain A, domain 1"/>
    <property type="match status" value="1"/>
</dbReference>
<evidence type="ECO:0000256" key="2">
    <source>
        <dbReference type="RuleBase" id="RU003707"/>
    </source>
</evidence>
<evidence type="ECO:0000313" key="5">
    <source>
        <dbReference type="Proteomes" id="UP000468901"/>
    </source>
</evidence>